<comment type="caution">
    <text evidence="3">The sequence shown here is derived from an EMBL/GenBank/DDBJ whole genome shotgun (WGS) entry which is preliminary data.</text>
</comment>
<feature type="signal peptide" evidence="2">
    <location>
        <begin position="1"/>
        <end position="19"/>
    </location>
</feature>
<dbReference type="EMBL" id="JAPZBU010000012">
    <property type="protein sequence ID" value="KAJ5376317.1"/>
    <property type="molecule type" value="Genomic_DNA"/>
</dbReference>
<dbReference type="GeneID" id="81376820"/>
<accession>A0A9W9VBX0</accession>
<dbReference type="Proteomes" id="UP001147747">
    <property type="component" value="Unassembled WGS sequence"/>
</dbReference>
<reference evidence="3" key="1">
    <citation type="submission" date="2022-12" db="EMBL/GenBank/DDBJ databases">
        <authorList>
            <person name="Petersen C."/>
        </authorList>
    </citation>
    <scope>NUCLEOTIDE SEQUENCE</scope>
    <source>
        <strain evidence="3">IBT 29677</strain>
    </source>
</reference>
<name>A0A9W9VBX0_9EURO</name>
<sequence>MAMAMAMAVVMAKVMLSMSSWTLQTGFSRIITGYSLSGVFKLTVLYGPRHSTHGSGSAAGDVSSQQGRIGYLA</sequence>
<evidence type="ECO:0008006" key="5">
    <source>
        <dbReference type="Google" id="ProtNLM"/>
    </source>
</evidence>
<gene>
    <name evidence="3" type="ORF">N7509_013203</name>
</gene>
<feature type="chain" id="PRO_5040908456" description="Secreted protein" evidence="2">
    <location>
        <begin position="20"/>
        <end position="73"/>
    </location>
</feature>
<proteinExistence type="predicted"/>
<dbReference type="RefSeq" id="XP_056481347.1">
    <property type="nucleotide sequence ID" value="XM_056637840.1"/>
</dbReference>
<organism evidence="3 4">
    <name type="scientific">Penicillium cosmopolitanum</name>
    <dbReference type="NCBI Taxonomy" id="1131564"/>
    <lineage>
        <taxon>Eukaryota</taxon>
        <taxon>Fungi</taxon>
        <taxon>Dikarya</taxon>
        <taxon>Ascomycota</taxon>
        <taxon>Pezizomycotina</taxon>
        <taxon>Eurotiomycetes</taxon>
        <taxon>Eurotiomycetidae</taxon>
        <taxon>Eurotiales</taxon>
        <taxon>Aspergillaceae</taxon>
        <taxon>Penicillium</taxon>
    </lineage>
</organism>
<keyword evidence="2" id="KW-0732">Signal</keyword>
<feature type="region of interest" description="Disordered" evidence="1">
    <location>
        <begin position="50"/>
        <end position="73"/>
    </location>
</feature>
<protein>
    <recommendedName>
        <fullName evidence="5">Secreted protein</fullName>
    </recommendedName>
</protein>
<evidence type="ECO:0000256" key="2">
    <source>
        <dbReference type="SAM" id="SignalP"/>
    </source>
</evidence>
<evidence type="ECO:0000313" key="4">
    <source>
        <dbReference type="Proteomes" id="UP001147747"/>
    </source>
</evidence>
<reference evidence="3" key="2">
    <citation type="journal article" date="2023" name="IMA Fungus">
        <title>Comparative genomic study of the Penicillium genus elucidates a diverse pangenome and 15 lateral gene transfer events.</title>
        <authorList>
            <person name="Petersen C."/>
            <person name="Sorensen T."/>
            <person name="Nielsen M.R."/>
            <person name="Sondergaard T.E."/>
            <person name="Sorensen J.L."/>
            <person name="Fitzpatrick D.A."/>
            <person name="Frisvad J.C."/>
            <person name="Nielsen K.L."/>
        </authorList>
    </citation>
    <scope>NUCLEOTIDE SEQUENCE</scope>
    <source>
        <strain evidence="3">IBT 29677</strain>
    </source>
</reference>
<evidence type="ECO:0000313" key="3">
    <source>
        <dbReference type="EMBL" id="KAJ5376317.1"/>
    </source>
</evidence>
<evidence type="ECO:0000256" key="1">
    <source>
        <dbReference type="SAM" id="MobiDB-lite"/>
    </source>
</evidence>
<keyword evidence="4" id="KW-1185">Reference proteome</keyword>
<dbReference type="AlphaFoldDB" id="A0A9W9VBX0"/>